<dbReference type="PANTHER" id="PTHR13230">
    <property type="entry name" value="GENERAL TRANSCRIPTION FACTOR IIIC, POLYPEPTIDE 5"/>
    <property type="match status" value="1"/>
</dbReference>
<gene>
    <name evidence="8" type="ORF">MIMGU_mgv1a003054mg</name>
</gene>
<dbReference type="GO" id="GO:0000127">
    <property type="term" value="C:transcription factor TFIIIC complex"/>
    <property type="evidence" value="ECO:0000318"/>
    <property type="project" value="GO_Central"/>
</dbReference>
<dbReference type="Proteomes" id="UP000030748">
    <property type="component" value="Unassembled WGS sequence"/>
</dbReference>
<evidence type="ECO:0000313" key="8">
    <source>
        <dbReference type="EMBL" id="EYU34318.1"/>
    </source>
</evidence>
<evidence type="ECO:0000313" key="9">
    <source>
        <dbReference type="Proteomes" id="UP000030748"/>
    </source>
</evidence>
<feature type="region of interest" description="Disordered" evidence="5">
    <location>
        <begin position="484"/>
        <end position="535"/>
    </location>
</feature>
<evidence type="ECO:0000256" key="1">
    <source>
        <dbReference type="ARBA" id="ARBA00004123"/>
    </source>
</evidence>
<feature type="domain" description="Transcription factor IIIC subunit 5 HTH" evidence="6">
    <location>
        <begin position="211"/>
        <end position="361"/>
    </location>
</feature>
<dbReference type="InterPro" id="IPR019136">
    <property type="entry name" value="TF_IIIC_su-5_HTH"/>
</dbReference>
<feature type="domain" description="Transcription factor IIIC subunit Tfc1/Sfc1 triple barrel" evidence="7">
    <location>
        <begin position="21"/>
        <end position="173"/>
    </location>
</feature>
<dbReference type="GO" id="GO:0005634">
    <property type="term" value="C:nucleus"/>
    <property type="evidence" value="ECO:0007669"/>
    <property type="project" value="UniProtKB-SubCell"/>
</dbReference>
<evidence type="ECO:0008006" key="10">
    <source>
        <dbReference type="Google" id="ProtNLM"/>
    </source>
</evidence>
<dbReference type="GO" id="GO:0003677">
    <property type="term" value="F:DNA binding"/>
    <property type="evidence" value="ECO:0007669"/>
    <property type="project" value="UniProtKB-KW"/>
</dbReference>
<dbReference type="GO" id="GO:0006384">
    <property type="term" value="P:transcription initiation at RNA polymerase III promoter"/>
    <property type="evidence" value="ECO:0007669"/>
    <property type="project" value="InterPro"/>
</dbReference>
<evidence type="ECO:0000259" key="6">
    <source>
        <dbReference type="Pfam" id="PF09734"/>
    </source>
</evidence>
<dbReference type="Pfam" id="PF09734">
    <property type="entry name" value="Tau95"/>
    <property type="match status" value="1"/>
</dbReference>
<evidence type="ECO:0000259" key="7">
    <source>
        <dbReference type="Pfam" id="PF17682"/>
    </source>
</evidence>
<dbReference type="Pfam" id="PF17682">
    <property type="entry name" value="Tau95_N"/>
    <property type="match status" value="1"/>
</dbReference>
<accession>A0A022R3Z1</accession>
<evidence type="ECO:0000256" key="5">
    <source>
        <dbReference type="SAM" id="MobiDB-lite"/>
    </source>
</evidence>
<feature type="compositionally biased region" description="Basic and acidic residues" evidence="5">
    <location>
        <begin position="484"/>
        <end position="494"/>
    </location>
</feature>
<dbReference type="InterPro" id="IPR041499">
    <property type="entry name" value="Tfc1/Sfc1_N"/>
</dbReference>
<dbReference type="eggNOG" id="KOG2473">
    <property type="taxonomic scope" value="Eukaryota"/>
</dbReference>
<protein>
    <recommendedName>
        <fullName evidence="10">Transcription factor IIIC subunit 5 HTH domain-containing protein</fullName>
    </recommendedName>
</protein>
<dbReference type="KEGG" id="egt:105961408"/>
<dbReference type="OrthoDB" id="5598268at2759"/>
<dbReference type="PhylomeDB" id="A0A022R3Z1"/>
<keyword evidence="9" id="KW-1185">Reference proteome</keyword>
<proteinExistence type="predicted"/>
<reference evidence="8 9" key="1">
    <citation type="journal article" date="2013" name="Proc. Natl. Acad. Sci. U.S.A.">
        <title>Fine-scale variation in meiotic recombination in Mimulus inferred from population shotgun sequencing.</title>
        <authorList>
            <person name="Hellsten U."/>
            <person name="Wright K.M."/>
            <person name="Jenkins J."/>
            <person name="Shu S."/>
            <person name="Yuan Y."/>
            <person name="Wessler S.R."/>
            <person name="Schmutz J."/>
            <person name="Willis J.H."/>
            <person name="Rokhsar D.S."/>
        </authorList>
    </citation>
    <scope>NUCLEOTIDE SEQUENCE [LARGE SCALE GENOMIC DNA]</scope>
    <source>
        <strain evidence="9">cv. DUN x IM62</strain>
    </source>
</reference>
<organism evidence="8 9">
    <name type="scientific">Erythranthe guttata</name>
    <name type="common">Yellow monkey flower</name>
    <name type="synonym">Mimulus guttatus</name>
    <dbReference type="NCBI Taxonomy" id="4155"/>
    <lineage>
        <taxon>Eukaryota</taxon>
        <taxon>Viridiplantae</taxon>
        <taxon>Streptophyta</taxon>
        <taxon>Embryophyta</taxon>
        <taxon>Tracheophyta</taxon>
        <taxon>Spermatophyta</taxon>
        <taxon>Magnoliopsida</taxon>
        <taxon>eudicotyledons</taxon>
        <taxon>Gunneridae</taxon>
        <taxon>Pentapetalae</taxon>
        <taxon>asterids</taxon>
        <taxon>lamiids</taxon>
        <taxon>Lamiales</taxon>
        <taxon>Phrymaceae</taxon>
        <taxon>Erythranthe</taxon>
    </lineage>
</organism>
<keyword evidence="2" id="KW-0238">DNA-binding</keyword>
<evidence type="ECO:0000256" key="4">
    <source>
        <dbReference type="ARBA" id="ARBA00023242"/>
    </source>
</evidence>
<dbReference type="EMBL" id="KI630707">
    <property type="protein sequence ID" value="EYU34318.1"/>
    <property type="molecule type" value="Genomic_DNA"/>
</dbReference>
<dbReference type="OMA" id="NLRHAIP"/>
<name>A0A022R3Z1_ERYGU</name>
<evidence type="ECO:0000256" key="2">
    <source>
        <dbReference type="ARBA" id="ARBA00023125"/>
    </source>
</evidence>
<feature type="compositionally biased region" description="Acidic residues" evidence="5">
    <location>
        <begin position="600"/>
        <end position="611"/>
    </location>
</feature>
<dbReference type="STRING" id="4155.A0A022R3Z1"/>
<feature type="compositionally biased region" description="Acidic residues" evidence="5">
    <location>
        <begin position="495"/>
        <end position="535"/>
    </location>
</feature>
<evidence type="ECO:0000256" key="3">
    <source>
        <dbReference type="ARBA" id="ARBA00023163"/>
    </source>
</evidence>
<feature type="region of interest" description="Disordered" evidence="5">
    <location>
        <begin position="572"/>
        <end position="611"/>
    </location>
</feature>
<dbReference type="AlphaFoldDB" id="A0A022R3Z1"/>
<dbReference type="PANTHER" id="PTHR13230:SF5">
    <property type="entry name" value="GENERAL TRANSCRIPTION FACTOR 3C POLYPEPTIDE 5"/>
    <property type="match status" value="1"/>
</dbReference>
<keyword evidence="4" id="KW-0539">Nucleus</keyword>
<dbReference type="InterPro" id="IPR042536">
    <property type="entry name" value="TFIIIC_tauA_Sfc1"/>
</dbReference>
<dbReference type="InterPro" id="IPR040454">
    <property type="entry name" value="TF_IIIC_Tfc1/Sfc1"/>
</dbReference>
<keyword evidence="3" id="KW-0804">Transcription</keyword>
<dbReference type="Gene3D" id="3.30.200.160">
    <property type="entry name" value="TFIIIC, subcomplex tauA, subunit Sfc1, barrel domain"/>
    <property type="match status" value="1"/>
</dbReference>
<comment type="subcellular location">
    <subcellularLocation>
        <location evidence="1">Nucleus</location>
    </subcellularLocation>
</comment>
<sequence>MGIIEDGSVSGVLPSSSEAFAVLYPGYPTSIGRAIETLGGDQGIAKARTDKSNRLELHFRPEDPYSHPLFGKLKSCNNFLLKISKTKVKDTHDIKELNSLSEHASEDSLRLSNNSLIPESTESTAHIAQPECDFSDPSDKAQIKNGAQEQLSADIVARVSEAYHFKGMVDYQHVLAIHADRTRRKKRNWAEVEPQFEKGGLVDIDQEDLMILVPPLFSLKDIPDTIVLKSSGEMSLKKKQKGDVQPREEMEIEPCLAIDFNIKEIPKRVNWEKSVTRNSDRWHGLMAVCELFDERPVWVKKSLAEQLHDRGLNVENKMLKRFLVVVAYYFSNGPYLRFWIRKGYDPRKDPESRIYQRTDFRVPPSLRSYCYSDAVSGSKSRWEDICAFRVFPRKCQISLQLFELKDDYIQQEIRKPASEGNCSLQTGWFSSQVIDCLRLRVAQRFLSAYPETGAELFLKSASNRFEKSKRAHLNVKNLKVDAENKPADKEVLESEDKEANDEEKETNDEDKEANDEIEYEEEDEEDEMDDDNLDMDADEAFDLVDQDWDFPPPNSYTNHESISKGYLQELFGSFPFGGGGGGEVQDVDPDDGEFQIYEPNSDDNYSDDEDY</sequence>